<dbReference type="InterPro" id="IPR036291">
    <property type="entry name" value="NAD(P)-bd_dom_sf"/>
</dbReference>
<accession>A0ABT4RRX7</accession>
<evidence type="ECO:0000313" key="3">
    <source>
        <dbReference type="EMBL" id="MDA0141322.1"/>
    </source>
</evidence>
<dbReference type="RefSeq" id="WP_202956349.1">
    <property type="nucleotide sequence ID" value="NZ_JAPCID010000054.1"/>
</dbReference>
<dbReference type="SUPFAM" id="SSF51735">
    <property type="entry name" value="NAD(P)-binding Rossmann-fold domains"/>
    <property type="match status" value="1"/>
</dbReference>
<dbReference type="Gene3D" id="3.90.25.10">
    <property type="entry name" value="UDP-galactose 4-epimerase, domain 1"/>
    <property type="match status" value="1"/>
</dbReference>
<evidence type="ECO:0000313" key="4">
    <source>
        <dbReference type="Proteomes" id="UP001147700"/>
    </source>
</evidence>
<comment type="caution">
    <text evidence="3">The sequence shown here is derived from an EMBL/GenBank/DDBJ whole genome shotgun (WGS) entry which is preliminary data.</text>
</comment>
<dbReference type="EMBL" id="JAPCID010000054">
    <property type="protein sequence ID" value="MDA0141322.1"/>
    <property type="molecule type" value="Genomic_DNA"/>
</dbReference>
<evidence type="ECO:0000259" key="2">
    <source>
        <dbReference type="Pfam" id="PF01370"/>
    </source>
</evidence>
<proteinExistence type="inferred from homology"/>
<feature type="domain" description="NAD-dependent epimerase/dehydratase" evidence="2">
    <location>
        <begin position="4"/>
        <end position="233"/>
    </location>
</feature>
<organism evidence="3 4">
    <name type="scientific">Solirubrobacter deserti</name>
    <dbReference type="NCBI Taxonomy" id="2282478"/>
    <lineage>
        <taxon>Bacteria</taxon>
        <taxon>Bacillati</taxon>
        <taxon>Actinomycetota</taxon>
        <taxon>Thermoleophilia</taxon>
        <taxon>Solirubrobacterales</taxon>
        <taxon>Solirubrobacteraceae</taxon>
        <taxon>Solirubrobacter</taxon>
    </lineage>
</organism>
<dbReference type="Pfam" id="PF01370">
    <property type="entry name" value="Epimerase"/>
    <property type="match status" value="1"/>
</dbReference>
<dbReference type="Gene3D" id="3.40.50.720">
    <property type="entry name" value="NAD(P)-binding Rossmann-like Domain"/>
    <property type="match status" value="1"/>
</dbReference>
<gene>
    <name evidence="3" type="ORF">OJ962_27750</name>
</gene>
<sequence>MTRALVTGGAGFIGSHLVDALVARGHDVAVIDHLSRGHTDNLAGALETGVELHKADVTDVNSMVAAFQAFRPAVVYHLAAQIDVRRSVQDPSTDAHVNVGGTAAVLEAAREVGAPRVILASTAGVYGDPEVLPTPEHAPVAPLSPYGASKAAAETYMQLFERLHGLSTLSLRMANVYGPRQDPGGESGVVAIFAGAAREGRQAVIYGDGTQTRDYVHVSDVVAAFVAAGESAVTGALNVSTGSETSVMELARLLGLEPEQRPGRAGEISRSCLDPSRAEQALGWRAQVPLADALADVAG</sequence>
<protein>
    <submittedName>
        <fullName evidence="3">GDP-mannose 4,6-dehydratase</fullName>
        <ecNumber evidence="3">4.2.1.47</ecNumber>
    </submittedName>
</protein>
<dbReference type="InterPro" id="IPR001509">
    <property type="entry name" value="Epimerase_deHydtase"/>
</dbReference>
<dbReference type="GO" id="GO:0008446">
    <property type="term" value="F:GDP-mannose 4,6-dehydratase activity"/>
    <property type="evidence" value="ECO:0007669"/>
    <property type="project" value="UniProtKB-EC"/>
</dbReference>
<keyword evidence="3" id="KW-0456">Lyase</keyword>
<dbReference type="Proteomes" id="UP001147700">
    <property type="component" value="Unassembled WGS sequence"/>
</dbReference>
<comment type="similarity">
    <text evidence="1">Belongs to the NAD(P)-dependent epimerase/dehydratase family.</text>
</comment>
<keyword evidence="4" id="KW-1185">Reference proteome</keyword>
<evidence type="ECO:0000256" key="1">
    <source>
        <dbReference type="ARBA" id="ARBA00007637"/>
    </source>
</evidence>
<dbReference type="EC" id="4.2.1.47" evidence="3"/>
<dbReference type="PANTHER" id="PTHR43000">
    <property type="entry name" value="DTDP-D-GLUCOSE 4,6-DEHYDRATASE-RELATED"/>
    <property type="match status" value="1"/>
</dbReference>
<name>A0ABT4RRX7_9ACTN</name>
<reference evidence="3" key="1">
    <citation type="submission" date="2022-10" db="EMBL/GenBank/DDBJ databases">
        <title>The WGS of Solirubrobacter sp. CPCC 204708.</title>
        <authorList>
            <person name="Jiang Z."/>
        </authorList>
    </citation>
    <scope>NUCLEOTIDE SEQUENCE</scope>
    <source>
        <strain evidence="3">CPCC 204708</strain>
    </source>
</reference>